<name>A0A024QGF1_9BACI</name>
<reference evidence="4" key="2">
    <citation type="submission" date="2014-05" db="EMBL/GenBank/DDBJ databases">
        <title>Draft genome sequence of Virgibacillus massiliensis Vm-5.</title>
        <authorList>
            <person name="Khelaifia S."/>
            <person name="Croce O."/>
            <person name="Lagier J.C."/>
            <person name="Raoult D."/>
        </authorList>
    </citation>
    <scope>NUCLEOTIDE SEQUENCE [LARGE SCALE GENOMIC DNA]</scope>
    <source>
        <strain evidence="4">Vm-5</strain>
    </source>
</reference>
<evidence type="ECO:0000313" key="4">
    <source>
        <dbReference type="Proteomes" id="UP000028875"/>
    </source>
</evidence>
<keyword evidence="4" id="KW-1185">Reference proteome</keyword>
<dbReference type="eggNOG" id="ENOG5032YRV">
    <property type="taxonomic scope" value="Bacteria"/>
</dbReference>
<reference evidence="3 4" key="1">
    <citation type="submission" date="2014-03" db="EMBL/GenBank/DDBJ databases">
        <authorList>
            <person name="Urmite Genomes U."/>
        </authorList>
    </citation>
    <scope>NUCLEOTIDE SEQUENCE [LARGE SCALE GENOMIC DNA]</scope>
    <source>
        <strain evidence="3 4">Vm-5</strain>
    </source>
</reference>
<dbReference type="RefSeq" id="WP_021290447.1">
    <property type="nucleotide sequence ID" value="NZ_BNER01000009.1"/>
</dbReference>
<protein>
    <submittedName>
        <fullName evidence="3">Tripartite tricarboxylate transporter TctB family protein</fullName>
    </submittedName>
</protein>
<dbReference type="Proteomes" id="UP000028875">
    <property type="component" value="Unassembled WGS sequence"/>
</dbReference>
<feature type="domain" description="DUF1468" evidence="2">
    <location>
        <begin position="17"/>
        <end position="134"/>
    </location>
</feature>
<gene>
    <name evidence="3" type="ORF">BN990_03646</name>
</gene>
<proteinExistence type="predicted"/>
<dbReference type="STRING" id="1462526.BN990_03646"/>
<feature type="transmembrane region" description="Helical" evidence="1">
    <location>
        <begin position="60"/>
        <end position="77"/>
    </location>
</feature>
<evidence type="ECO:0000256" key="1">
    <source>
        <dbReference type="SAM" id="Phobius"/>
    </source>
</evidence>
<dbReference type="OrthoDB" id="2886209at2"/>
<feature type="transmembrane region" description="Helical" evidence="1">
    <location>
        <begin position="20"/>
        <end position="39"/>
    </location>
</feature>
<feature type="transmembrane region" description="Helical" evidence="1">
    <location>
        <begin position="83"/>
        <end position="100"/>
    </location>
</feature>
<evidence type="ECO:0000259" key="2">
    <source>
        <dbReference type="Pfam" id="PF07331"/>
    </source>
</evidence>
<accession>A0A024QGF1</accession>
<dbReference type="Pfam" id="PF07331">
    <property type="entry name" value="TctB"/>
    <property type="match status" value="1"/>
</dbReference>
<organism evidence="3 4">
    <name type="scientific">Virgibacillus massiliensis</name>
    <dbReference type="NCBI Taxonomy" id="1462526"/>
    <lineage>
        <taxon>Bacteria</taxon>
        <taxon>Bacillati</taxon>
        <taxon>Bacillota</taxon>
        <taxon>Bacilli</taxon>
        <taxon>Bacillales</taxon>
        <taxon>Bacillaceae</taxon>
        <taxon>Virgibacillus</taxon>
    </lineage>
</organism>
<dbReference type="EMBL" id="CCDP010000002">
    <property type="protein sequence ID" value="CDQ41285.1"/>
    <property type="molecule type" value="Genomic_DNA"/>
</dbReference>
<dbReference type="AlphaFoldDB" id="A0A024QGF1"/>
<keyword evidence="1" id="KW-1133">Transmembrane helix</keyword>
<keyword evidence="1" id="KW-0472">Membrane</keyword>
<comment type="caution">
    <text evidence="3">The sequence shown here is derived from an EMBL/GenBank/DDBJ whole genome shotgun (WGS) entry which is preliminary data.</text>
</comment>
<sequence length="134" mass="15759">MKGLLTVELKFSEYHTIFPNIMLTILIFLAVLMLFLNVIRRIKERRLREFHFQFFVDNYDKLKFFGTLVLLIAYAFVLESIGFLLATILFMFLISLLFIGDIKKKSIFVSLTNSLSTSLIIWYLFGQLFDITLP</sequence>
<keyword evidence="1" id="KW-0812">Transmembrane</keyword>
<dbReference type="InterPro" id="IPR009936">
    <property type="entry name" value="DUF1468"/>
</dbReference>
<feature type="transmembrane region" description="Helical" evidence="1">
    <location>
        <begin position="107"/>
        <end position="125"/>
    </location>
</feature>
<evidence type="ECO:0000313" key="3">
    <source>
        <dbReference type="EMBL" id="CDQ41285.1"/>
    </source>
</evidence>